<keyword evidence="1" id="KW-0805">Transcription regulation</keyword>
<evidence type="ECO:0000256" key="1">
    <source>
        <dbReference type="ARBA" id="ARBA00023015"/>
    </source>
</evidence>
<dbReference type="PROSITE" id="PS52050">
    <property type="entry name" value="WYL"/>
    <property type="match status" value="1"/>
</dbReference>
<organism evidence="5 6">
    <name type="scientific">Demequina activiva</name>
    <dbReference type="NCBI Taxonomy" id="1582364"/>
    <lineage>
        <taxon>Bacteria</taxon>
        <taxon>Bacillati</taxon>
        <taxon>Actinomycetota</taxon>
        <taxon>Actinomycetes</taxon>
        <taxon>Micrococcales</taxon>
        <taxon>Demequinaceae</taxon>
        <taxon>Demequina</taxon>
    </lineage>
</organism>
<dbReference type="Proteomes" id="UP000652354">
    <property type="component" value="Unassembled WGS sequence"/>
</dbReference>
<dbReference type="InterPro" id="IPR036390">
    <property type="entry name" value="WH_DNA-bd_sf"/>
</dbReference>
<dbReference type="InterPro" id="IPR036388">
    <property type="entry name" value="WH-like_DNA-bd_sf"/>
</dbReference>
<dbReference type="GO" id="GO:0003677">
    <property type="term" value="F:DNA binding"/>
    <property type="evidence" value="ECO:0007669"/>
    <property type="project" value="UniProtKB-KW"/>
</dbReference>
<proteinExistence type="predicted"/>
<dbReference type="PIRSF" id="PIRSF016838">
    <property type="entry name" value="PafC"/>
    <property type="match status" value="1"/>
</dbReference>
<evidence type="ECO:0000256" key="3">
    <source>
        <dbReference type="ARBA" id="ARBA00023163"/>
    </source>
</evidence>
<reference evidence="5" key="1">
    <citation type="submission" date="2021-01" db="EMBL/GenBank/DDBJ databases">
        <title>Whole genome shotgun sequence of Demequina activiva NBRC 110675.</title>
        <authorList>
            <person name="Komaki H."/>
            <person name="Tamura T."/>
        </authorList>
    </citation>
    <scope>NUCLEOTIDE SEQUENCE</scope>
    <source>
        <strain evidence="5">NBRC 110675</strain>
    </source>
</reference>
<gene>
    <name evidence="5" type="ORF">Dac01nite_06530</name>
</gene>
<dbReference type="SMART" id="SM00420">
    <property type="entry name" value="HTH_DEOR"/>
    <property type="match status" value="1"/>
</dbReference>
<evidence type="ECO:0000313" key="5">
    <source>
        <dbReference type="EMBL" id="GIG53901.1"/>
    </source>
</evidence>
<dbReference type="PROSITE" id="PS51000">
    <property type="entry name" value="HTH_DEOR_2"/>
    <property type="match status" value="1"/>
</dbReference>
<evidence type="ECO:0000256" key="2">
    <source>
        <dbReference type="ARBA" id="ARBA00023125"/>
    </source>
</evidence>
<sequence>MRKDPTARALALLSLLQTHRLWSSTELADRLDTTERTVRRDVDRLRELGYPVDATSGKHGGYRLQAGAHLPPLVLDDDEAVAVAIGLSLATKAAISGMEETSLRALATIERLLPHRLRRRVSAVHAHVAILDAVSAAGAVDPGTLSVLAAACRDGESIRFDYRRGDGMDSRRLVDPHQLVSTDGRWYLVAWDQQRADWRTFRLDRIRAPRPVGGRFAPREIPGGDAGAFVAGALASMPRPHAGILSIAASPEALADALRWADHTVLEPGASGCRVEIRGDDLPWLTWVVARIALVAPVTVESPVELHDAVRELGARLAGPPPPRAATARQN</sequence>
<evidence type="ECO:0000313" key="6">
    <source>
        <dbReference type="Proteomes" id="UP000652354"/>
    </source>
</evidence>
<dbReference type="InterPro" id="IPR026881">
    <property type="entry name" value="WYL_dom"/>
</dbReference>
<keyword evidence="6" id="KW-1185">Reference proteome</keyword>
<dbReference type="InterPro" id="IPR028349">
    <property type="entry name" value="PafC-like"/>
</dbReference>
<dbReference type="Gene3D" id="1.10.10.10">
    <property type="entry name" value="Winged helix-like DNA-binding domain superfamily/Winged helix DNA-binding domain"/>
    <property type="match status" value="1"/>
</dbReference>
<dbReference type="InterPro" id="IPR013196">
    <property type="entry name" value="HTH_11"/>
</dbReference>
<protein>
    <submittedName>
        <fullName evidence="5">DeoR family transcriptional regulator</fullName>
    </submittedName>
</protein>
<name>A0A919Q2X4_9MICO</name>
<feature type="domain" description="HTH deoR-type" evidence="4">
    <location>
        <begin position="5"/>
        <end position="64"/>
    </location>
</feature>
<accession>A0A919Q2X4</accession>
<dbReference type="PROSITE" id="PS00894">
    <property type="entry name" value="HTH_DEOR_1"/>
    <property type="match status" value="1"/>
</dbReference>
<dbReference type="InterPro" id="IPR001034">
    <property type="entry name" value="DeoR_HTH"/>
</dbReference>
<dbReference type="AlphaFoldDB" id="A0A919Q2X4"/>
<keyword evidence="2" id="KW-0238">DNA-binding</keyword>
<evidence type="ECO:0000259" key="4">
    <source>
        <dbReference type="PROSITE" id="PS51000"/>
    </source>
</evidence>
<comment type="caution">
    <text evidence="5">The sequence shown here is derived from an EMBL/GenBank/DDBJ whole genome shotgun (WGS) entry which is preliminary data.</text>
</comment>
<dbReference type="PANTHER" id="PTHR34580">
    <property type="match status" value="1"/>
</dbReference>
<dbReference type="InterPro" id="IPR018356">
    <property type="entry name" value="Tscrpt_reg_HTH_DeoR_CS"/>
</dbReference>
<dbReference type="Pfam" id="PF08279">
    <property type="entry name" value="HTH_11"/>
    <property type="match status" value="1"/>
</dbReference>
<dbReference type="GO" id="GO:0003700">
    <property type="term" value="F:DNA-binding transcription factor activity"/>
    <property type="evidence" value="ECO:0007669"/>
    <property type="project" value="InterPro"/>
</dbReference>
<dbReference type="Pfam" id="PF13280">
    <property type="entry name" value="WYL"/>
    <property type="match status" value="1"/>
</dbReference>
<keyword evidence="3" id="KW-0804">Transcription</keyword>
<dbReference type="RefSeq" id="WP_203653331.1">
    <property type="nucleotide sequence ID" value="NZ_BONR01000001.1"/>
</dbReference>
<dbReference type="SUPFAM" id="SSF46785">
    <property type="entry name" value="Winged helix' DNA-binding domain"/>
    <property type="match status" value="1"/>
</dbReference>
<dbReference type="EMBL" id="BONR01000001">
    <property type="protein sequence ID" value="GIG53901.1"/>
    <property type="molecule type" value="Genomic_DNA"/>
</dbReference>
<dbReference type="InterPro" id="IPR051534">
    <property type="entry name" value="CBASS_pafABC_assoc_protein"/>
</dbReference>
<dbReference type="PANTHER" id="PTHR34580:SF3">
    <property type="entry name" value="PROTEIN PAFB"/>
    <property type="match status" value="1"/>
</dbReference>